<evidence type="ECO:0000313" key="3">
    <source>
        <dbReference type="Proteomes" id="UP001054837"/>
    </source>
</evidence>
<proteinExistence type="predicted"/>
<comment type="caution">
    <text evidence="2">The sequence shown here is derived from an EMBL/GenBank/DDBJ whole genome shotgun (WGS) entry which is preliminary data.</text>
</comment>
<feature type="region of interest" description="Disordered" evidence="1">
    <location>
        <begin position="1"/>
        <end position="31"/>
    </location>
</feature>
<dbReference type="Proteomes" id="UP001054837">
    <property type="component" value="Unassembled WGS sequence"/>
</dbReference>
<gene>
    <name evidence="2" type="ORF">CDAR_567411</name>
</gene>
<evidence type="ECO:0000313" key="2">
    <source>
        <dbReference type="EMBL" id="GIY13612.1"/>
    </source>
</evidence>
<organism evidence="2 3">
    <name type="scientific">Caerostris darwini</name>
    <dbReference type="NCBI Taxonomy" id="1538125"/>
    <lineage>
        <taxon>Eukaryota</taxon>
        <taxon>Metazoa</taxon>
        <taxon>Ecdysozoa</taxon>
        <taxon>Arthropoda</taxon>
        <taxon>Chelicerata</taxon>
        <taxon>Arachnida</taxon>
        <taxon>Araneae</taxon>
        <taxon>Araneomorphae</taxon>
        <taxon>Entelegynae</taxon>
        <taxon>Araneoidea</taxon>
        <taxon>Araneidae</taxon>
        <taxon>Caerostris</taxon>
    </lineage>
</organism>
<keyword evidence="3" id="KW-1185">Reference proteome</keyword>
<feature type="region of interest" description="Disordered" evidence="1">
    <location>
        <begin position="75"/>
        <end position="128"/>
    </location>
</feature>
<dbReference type="EMBL" id="BPLQ01005263">
    <property type="protein sequence ID" value="GIY13612.1"/>
    <property type="molecule type" value="Genomic_DNA"/>
</dbReference>
<name>A0AAV4QWH8_9ARAC</name>
<feature type="compositionally biased region" description="Polar residues" evidence="1">
    <location>
        <begin position="78"/>
        <end position="96"/>
    </location>
</feature>
<sequence length="154" mass="17051">MNLSPSGDEEKRLPEATPPPATSTPPPSKVTGEFLYNHIADIVKIIEFKSRLIADWPKSGSTIRPGNSIEYLHDVKQPKSTLAPNTRRQKPSTPSRKGSEKRPLDFSFRVPHQENDSPSTLPPGQSVKCQEGNCQLAAIKKELSDINNLEQLNL</sequence>
<evidence type="ECO:0000256" key="1">
    <source>
        <dbReference type="SAM" id="MobiDB-lite"/>
    </source>
</evidence>
<dbReference type="AlphaFoldDB" id="A0AAV4QWH8"/>
<feature type="compositionally biased region" description="Pro residues" evidence="1">
    <location>
        <begin position="16"/>
        <end position="28"/>
    </location>
</feature>
<protein>
    <submittedName>
        <fullName evidence="2">Uncharacterized protein</fullName>
    </submittedName>
</protein>
<accession>A0AAV4QWH8</accession>
<reference evidence="2 3" key="1">
    <citation type="submission" date="2021-06" db="EMBL/GenBank/DDBJ databases">
        <title>Caerostris darwini draft genome.</title>
        <authorList>
            <person name="Kono N."/>
            <person name="Arakawa K."/>
        </authorList>
    </citation>
    <scope>NUCLEOTIDE SEQUENCE [LARGE SCALE GENOMIC DNA]</scope>
</reference>